<evidence type="ECO:0000256" key="14">
    <source>
        <dbReference type="SAM" id="Phobius"/>
    </source>
</evidence>
<dbReference type="GO" id="GO:0005524">
    <property type="term" value="F:ATP binding"/>
    <property type="evidence" value="ECO:0007669"/>
    <property type="project" value="UniProtKB-KW"/>
</dbReference>
<dbReference type="InterPro" id="IPR010559">
    <property type="entry name" value="Sig_transdc_His_kin_internal"/>
</dbReference>
<feature type="transmembrane region" description="Helical" evidence="14">
    <location>
        <begin position="75"/>
        <end position="99"/>
    </location>
</feature>
<dbReference type="Pfam" id="PF02518">
    <property type="entry name" value="HATPase_c"/>
    <property type="match status" value="1"/>
</dbReference>
<gene>
    <name evidence="16" type="ORF">ET418_08300</name>
</gene>
<feature type="transmembrane region" description="Helical" evidence="14">
    <location>
        <begin position="172"/>
        <end position="193"/>
    </location>
</feature>
<dbReference type="PANTHER" id="PTHR34220:SF7">
    <property type="entry name" value="SENSOR HISTIDINE KINASE YPDA"/>
    <property type="match status" value="1"/>
</dbReference>
<dbReference type="Pfam" id="PF13492">
    <property type="entry name" value="GAF_3"/>
    <property type="match status" value="1"/>
</dbReference>
<feature type="domain" description="Histidine kinase" evidence="15">
    <location>
        <begin position="462"/>
        <end position="568"/>
    </location>
</feature>
<keyword evidence="8" id="KW-0547">Nucleotide-binding</keyword>
<dbReference type="PRINTS" id="PR00344">
    <property type="entry name" value="BCTRLSENSOR"/>
</dbReference>
<dbReference type="InterPro" id="IPR011620">
    <property type="entry name" value="Sig_transdc_His_kinase_LytS_TM"/>
</dbReference>
<dbReference type="GO" id="GO:0005886">
    <property type="term" value="C:plasma membrane"/>
    <property type="evidence" value="ECO:0007669"/>
    <property type="project" value="UniProtKB-SubCell"/>
</dbReference>
<evidence type="ECO:0000256" key="10">
    <source>
        <dbReference type="ARBA" id="ARBA00022840"/>
    </source>
</evidence>
<keyword evidence="11 14" id="KW-1133">Transmembrane helix</keyword>
<keyword evidence="13 14" id="KW-0472">Membrane</keyword>
<evidence type="ECO:0000259" key="15">
    <source>
        <dbReference type="PROSITE" id="PS50109"/>
    </source>
</evidence>
<organism evidence="16 17">
    <name type="scientific">Oryzomonas rubra</name>
    <dbReference type="NCBI Taxonomy" id="2509454"/>
    <lineage>
        <taxon>Bacteria</taxon>
        <taxon>Pseudomonadati</taxon>
        <taxon>Thermodesulfobacteriota</taxon>
        <taxon>Desulfuromonadia</taxon>
        <taxon>Geobacterales</taxon>
        <taxon>Geobacteraceae</taxon>
        <taxon>Oryzomonas</taxon>
    </lineage>
</organism>
<dbReference type="InterPro" id="IPR036890">
    <property type="entry name" value="HATPase_C_sf"/>
</dbReference>
<feature type="transmembrane region" description="Helical" evidence="14">
    <location>
        <begin position="139"/>
        <end position="160"/>
    </location>
</feature>
<dbReference type="PROSITE" id="PS50109">
    <property type="entry name" value="HIS_KIN"/>
    <property type="match status" value="1"/>
</dbReference>
<comment type="caution">
    <text evidence="16">The sequence shown here is derived from an EMBL/GenBank/DDBJ whole genome shotgun (WGS) entry which is preliminary data.</text>
</comment>
<evidence type="ECO:0000313" key="17">
    <source>
        <dbReference type="Proteomes" id="UP000324298"/>
    </source>
</evidence>
<evidence type="ECO:0000256" key="3">
    <source>
        <dbReference type="ARBA" id="ARBA00012438"/>
    </source>
</evidence>
<comment type="subcellular location">
    <subcellularLocation>
        <location evidence="2">Cell membrane</location>
        <topology evidence="2">Multi-pass membrane protein</topology>
    </subcellularLocation>
</comment>
<keyword evidence="6" id="KW-0808">Transferase</keyword>
<dbReference type="SMART" id="SM00387">
    <property type="entry name" value="HATPase_c"/>
    <property type="match status" value="1"/>
</dbReference>
<keyword evidence="5" id="KW-0597">Phosphoprotein</keyword>
<keyword evidence="17" id="KW-1185">Reference proteome</keyword>
<dbReference type="Pfam" id="PF07694">
    <property type="entry name" value="5TM-5TMR_LYT"/>
    <property type="match status" value="1"/>
</dbReference>
<feature type="transmembrane region" description="Helical" evidence="14">
    <location>
        <begin position="105"/>
        <end position="127"/>
    </location>
</feature>
<keyword evidence="7 14" id="KW-0812">Transmembrane</keyword>
<dbReference type="SUPFAM" id="SSF55781">
    <property type="entry name" value="GAF domain-like"/>
    <property type="match status" value="1"/>
</dbReference>
<evidence type="ECO:0000256" key="9">
    <source>
        <dbReference type="ARBA" id="ARBA00022777"/>
    </source>
</evidence>
<evidence type="ECO:0000256" key="4">
    <source>
        <dbReference type="ARBA" id="ARBA00022475"/>
    </source>
</evidence>
<accession>A0A5A9XGZ9</accession>
<dbReference type="InterPro" id="IPR029016">
    <property type="entry name" value="GAF-like_dom_sf"/>
</dbReference>
<comment type="catalytic activity">
    <reaction evidence="1">
        <text>ATP + protein L-histidine = ADP + protein N-phospho-L-histidine.</text>
        <dbReference type="EC" id="2.7.13.3"/>
    </reaction>
</comment>
<reference evidence="16 17" key="1">
    <citation type="submission" date="2019-04" db="EMBL/GenBank/DDBJ databases">
        <title>Geobacter ruber sp. nov., ferric-reducing bacteria isolated from paddy soil.</title>
        <authorList>
            <person name="Xu Z."/>
            <person name="Masuda Y."/>
            <person name="Itoh H."/>
            <person name="Senoo K."/>
        </authorList>
    </citation>
    <scope>NUCLEOTIDE SEQUENCE [LARGE SCALE GENOMIC DNA]</scope>
    <source>
        <strain evidence="16 17">Red88</strain>
    </source>
</reference>
<evidence type="ECO:0000256" key="12">
    <source>
        <dbReference type="ARBA" id="ARBA00023012"/>
    </source>
</evidence>
<evidence type="ECO:0000256" key="13">
    <source>
        <dbReference type="ARBA" id="ARBA00023136"/>
    </source>
</evidence>
<feature type="transmembrane region" description="Helical" evidence="14">
    <location>
        <begin position="12"/>
        <end position="32"/>
    </location>
</feature>
<dbReference type="GO" id="GO:0000155">
    <property type="term" value="F:phosphorelay sensor kinase activity"/>
    <property type="evidence" value="ECO:0007669"/>
    <property type="project" value="InterPro"/>
</dbReference>
<evidence type="ECO:0000256" key="8">
    <source>
        <dbReference type="ARBA" id="ARBA00022741"/>
    </source>
</evidence>
<dbReference type="InterPro" id="IPR003018">
    <property type="entry name" value="GAF"/>
</dbReference>
<dbReference type="Proteomes" id="UP000324298">
    <property type="component" value="Unassembled WGS sequence"/>
</dbReference>
<dbReference type="AlphaFoldDB" id="A0A5A9XGZ9"/>
<dbReference type="Gene3D" id="3.30.565.10">
    <property type="entry name" value="Histidine kinase-like ATPase, C-terminal domain"/>
    <property type="match status" value="1"/>
</dbReference>
<dbReference type="SMART" id="SM00065">
    <property type="entry name" value="GAF"/>
    <property type="match status" value="1"/>
</dbReference>
<evidence type="ECO:0000256" key="11">
    <source>
        <dbReference type="ARBA" id="ARBA00022989"/>
    </source>
</evidence>
<dbReference type="OrthoDB" id="2514702at2"/>
<dbReference type="SUPFAM" id="SSF55874">
    <property type="entry name" value="ATPase domain of HSP90 chaperone/DNA topoisomerase II/histidine kinase"/>
    <property type="match status" value="1"/>
</dbReference>
<keyword evidence="10" id="KW-0067">ATP-binding</keyword>
<keyword evidence="12" id="KW-0902">Two-component regulatory system</keyword>
<dbReference type="InterPro" id="IPR005467">
    <property type="entry name" value="His_kinase_dom"/>
</dbReference>
<proteinExistence type="predicted"/>
<dbReference type="InterPro" id="IPR004358">
    <property type="entry name" value="Sig_transdc_His_kin-like_C"/>
</dbReference>
<evidence type="ECO:0000256" key="6">
    <source>
        <dbReference type="ARBA" id="ARBA00022679"/>
    </source>
</evidence>
<evidence type="ECO:0000256" key="5">
    <source>
        <dbReference type="ARBA" id="ARBA00022553"/>
    </source>
</evidence>
<dbReference type="Gene3D" id="1.10.1760.20">
    <property type="match status" value="1"/>
</dbReference>
<dbReference type="PANTHER" id="PTHR34220">
    <property type="entry name" value="SENSOR HISTIDINE KINASE YPDA"/>
    <property type="match status" value="1"/>
</dbReference>
<evidence type="ECO:0000256" key="7">
    <source>
        <dbReference type="ARBA" id="ARBA00022692"/>
    </source>
</evidence>
<dbReference type="Gene3D" id="3.30.450.40">
    <property type="match status" value="1"/>
</dbReference>
<dbReference type="GO" id="GO:0071555">
    <property type="term" value="P:cell wall organization"/>
    <property type="evidence" value="ECO:0007669"/>
    <property type="project" value="InterPro"/>
</dbReference>
<dbReference type="InterPro" id="IPR003594">
    <property type="entry name" value="HATPase_dom"/>
</dbReference>
<evidence type="ECO:0000256" key="1">
    <source>
        <dbReference type="ARBA" id="ARBA00000085"/>
    </source>
</evidence>
<dbReference type="EMBL" id="SRSD01000004">
    <property type="protein sequence ID" value="KAA0892326.1"/>
    <property type="molecule type" value="Genomic_DNA"/>
</dbReference>
<sequence length="568" mass="61258">MVGLSLDLFERLGILAVLFFLMMRFELFRRLLTGKVATASSREKLFHAVYFGAAGIFATYYGFPVHGAIANLRTVPVVIGGILGGPLVGLSAGIIAGAHRYFYDIGGVTSVSCAIATPLAGVVAGLFYRRLHRRAFDPLMAFFIGIVAESIKMGLILLLAHPQEAALNVVHAIGLPSILSNAFGIAVLVEVLASVAREQERAMAQQAQTTLNIAFRTLPHLRHGLNRDSAMEASHIIREMTGLDAVSISSENEILAHEGMDGDQHTPGGHSLPPAARRAFETGTVVIAPTKDAIGCAGQAGRLGSAIVVPLKKWDKTVGVMELYRQKEHAISRLDVELANGLAHLFSNQLELGEIELQRKLVAEAEIKALQAQINPHFLFNAISTIISYTRTDPQTASCLLVKLAEFFRKNISPTANKVPLSVELEHCEAYIAIEKARFEERLSIVYEIDDEALSCNVPSLILQPLVENGVRHGILPKEGGGVIHIGARKGADGLLISIRDNGVGMSRERIRSLLSETAAPHEGGGLGLALRNVNSRLATLYGEENGLKIESEPGEGTTVYFWVPVNA</sequence>
<feature type="transmembrane region" description="Helical" evidence="14">
    <location>
        <begin position="44"/>
        <end position="63"/>
    </location>
</feature>
<name>A0A5A9XGZ9_9BACT</name>
<keyword evidence="9 16" id="KW-0418">Kinase</keyword>
<dbReference type="Pfam" id="PF06580">
    <property type="entry name" value="His_kinase"/>
    <property type="match status" value="1"/>
</dbReference>
<dbReference type="EC" id="2.7.13.3" evidence="3"/>
<dbReference type="InterPro" id="IPR050640">
    <property type="entry name" value="Bact_2-comp_sensor_kinase"/>
</dbReference>
<keyword evidence="4" id="KW-1003">Cell membrane</keyword>
<evidence type="ECO:0000256" key="2">
    <source>
        <dbReference type="ARBA" id="ARBA00004651"/>
    </source>
</evidence>
<evidence type="ECO:0000313" key="16">
    <source>
        <dbReference type="EMBL" id="KAA0892326.1"/>
    </source>
</evidence>
<protein>
    <recommendedName>
        <fullName evidence="3">histidine kinase</fullName>
        <ecNumber evidence="3">2.7.13.3</ecNumber>
    </recommendedName>
</protein>